<feature type="region of interest" description="Disordered" evidence="2">
    <location>
        <begin position="174"/>
        <end position="206"/>
    </location>
</feature>
<keyword evidence="3" id="KW-1185">Reference proteome</keyword>
<name>A0AAF3ETU4_9BILA</name>
<dbReference type="WBParaSite" id="MBELARI_LOCUS17571">
    <property type="protein sequence ID" value="MBELARI_LOCUS17571"/>
    <property type="gene ID" value="MBELARI_LOCUS17571"/>
</dbReference>
<keyword evidence="1" id="KW-0175">Coiled coil</keyword>
<evidence type="ECO:0000313" key="4">
    <source>
        <dbReference type="WBParaSite" id="MBELARI_LOCUS17571"/>
    </source>
</evidence>
<feature type="coiled-coil region" evidence="1">
    <location>
        <begin position="127"/>
        <end position="158"/>
    </location>
</feature>
<accession>A0AAF3ETU4</accession>
<dbReference type="Proteomes" id="UP000887575">
    <property type="component" value="Unassembled WGS sequence"/>
</dbReference>
<organism evidence="3 4">
    <name type="scientific">Mesorhabditis belari</name>
    <dbReference type="NCBI Taxonomy" id="2138241"/>
    <lineage>
        <taxon>Eukaryota</taxon>
        <taxon>Metazoa</taxon>
        <taxon>Ecdysozoa</taxon>
        <taxon>Nematoda</taxon>
        <taxon>Chromadorea</taxon>
        <taxon>Rhabditida</taxon>
        <taxon>Rhabditina</taxon>
        <taxon>Rhabditomorpha</taxon>
        <taxon>Rhabditoidea</taxon>
        <taxon>Rhabditidae</taxon>
        <taxon>Mesorhabditinae</taxon>
        <taxon>Mesorhabditis</taxon>
    </lineage>
</organism>
<evidence type="ECO:0000256" key="2">
    <source>
        <dbReference type="SAM" id="MobiDB-lite"/>
    </source>
</evidence>
<sequence>MPFKCSECGQESKFASLSVCHQNKKQSFQKLKELLVCKSCEKKAQHKICIQHHEAAKTMGDAFDRKVEQITCDELPEIREELYEFGKKLNDKVNLIRARNKEMWDEIYGKTGNIEYAMNLLERTLDVDEEVQQVKELLKKIEKKLKQEITSNQNVNRTMSSASFEEMNGSSVELIPDDYIPPPPYEEADCDLVNRSSPESANPLRP</sequence>
<evidence type="ECO:0000313" key="3">
    <source>
        <dbReference type="Proteomes" id="UP000887575"/>
    </source>
</evidence>
<proteinExistence type="predicted"/>
<dbReference type="AlphaFoldDB" id="A0AAF3ETU4"/>
<protein>
    <submittedName>
        <fullName evidence="4">Uncharacterized protein</fullName>
    </submittedName>
</protein>
<reference evidence="4" key="1">
    <citation type="submission" date="2024-02" db="UniProtKB">
        <authorList>
            <consortium name="WormBaseParasite"/>
        </authorList>
    </citation>
    <scope>IDENTIFICATION</scope>
</reference>
<evidence type="ECO:0000256" key="1">
    <source>
        <dbReference type="SAM" id="Coils"/>
    </source>
</evidence>